<sequence length="1167" mass="125555">MSSTNCNGNGAHGESSPSAKNLGLAGNIARIFVNSPLAPLLLIVLLAAGVLGLISTPRAANPQISVPMVDIFVPYPGHSPAEVARMVTDPLQQLMSELPGVRHVYSVSNQGEAMVTVRFVVGKHMAPSLVAVYNKLAANMNRIPPGAGKPLVRAKGINSVPFMTFTLWSQSVGSGTLNEIAESALKRLKEVPDTGESFIIHGATDALNIDIQPSRLAAYGLTPQAVAKVVESANQELQSGSAEGNNRHLAILSGGFLRSPQQVENLVVGVFHGAPVYLSQVAAVRYGPSTAHSLVTYTSGAGSRGPAVQNAPAITIAIAKTAGSNAVAVGEALIAKVHSLEGSVIPDDVRVSITRNDGKVANDKVNSLLFKLFVATAAVTLLIFLTLGWRAAAVVVITIPLILLITVFAAWIVGITINRVSLFGLIFSIGILVDDSIVIVENVYRRWLLENSTSTDTLIDAVREVGNPTTLATFTVIAALLPMGFVGGMMGPYMAPIPVLGSVAMLSSLFIAFALGPWLILRFKPSLRVLEKMHHREAKQAAWLRKFFAQTLIPLVRRKLYGRLFLGGIVLAFFGSLALFLVEWVPFTMLPHGNSDAFNVVVNMPAGTALPETANATYAIQERLQGMKDIRALQSYVGTPEPYDFNGMVRHYYLRNQPWQAMIHVQLVSGDQRSASSAHLATVARERIEAVAKTWGAHIQVVQTPPGPPVLAPVVAEVYGPSSEIRDAVARHLVTVFEHSKNLTDVNSTLMAPHDLLVFHVDSTRAGMAGISNATVNQTLAMVMGGHSLGDFHPFGQDLAVPMRLQAPLALRSNVQNLASLPVSSPYYGSVPLYSLGNFARVPAQAPIYQQDLRPVQYVMGDTQGRLDAPLYGMLEVETALSHYLAPTGKALGIDWISQPSGNTASIKWGGAWTVTYVTFRDMGAAFLVALVLIYMLVVWEFGNFVIPAIIMVPIPLTLIGILPGHWLFGASFTATSMIGFIALAGIIVRNSILLVDYSQQKVAEGYPVLDALIEACATRTRPIVITALALMLGSAEIITSPIFRGMGISLLFGVMVSTILTLLVIPMGCVSGRRAFCPASIDLNDGSHAGQASFPMSRRKWIVVKADEIPLTQRENVPSIAQRSPRKKTSWADLVALITLVLRSFWDDFILFLTSWRQFFTRRSGK</sequence>
<feature type="transmembrane region" description="Helical" evidence="1">
    <location>
        <begin position="560"/>
        <end position="582"/>
    </location>
</feature>
<dbReference type="PANTHER" id="PTHR32063:SF16">
    <property type="entry name" value="CATION EFFLUX SYSTEM (ACRB_ACRD_ACRF FAMILY)"/>
    <property type="match status" value="1"/>
</dbReference>
<dbReference type="GO" id="GO:0005886">
    <property type="term" value="C:plasma membrane"/>
    <property type="evidence" value="ECO:0007669"/>
    <property type="project" value="TreeGrafter"/>
</dbReference>
<dbReference type="SUPFAM" id="SSF82693">
    <property type="entry name" value="Multidrug efflux transporter AcrB pore domain, PN1, PN2, PC1 and PC2 subdomains"/>
    <property type="match status" value="3"/>
</dbReference>
<keyword evidence="3" id="KW-1185">Reference proteome</keyword>
<dbReference type="SUPFAM" id="SSF82714">
    <property type="entry name" value="Multidrug efflux transporter AcrB TolC docking domain, DN and DC subdomains"/>
    <property type="match status" value="2"/>
</dbReference>
<evidence type="ECO:0000313" key="3">
    <source>
        <dbReference type="Proteomes" id="UP001197378"/>
    </source>
</evidence>
<dbReference type="PRINTS" id="PR00702">
    <property type="entry name" value="ACRIFLAVINRP"/>
</dbReference>
<keyword evidence="1" id="KW-1133">Transmembrane helix</keyword>
<proteinExistence type="predicted"/>
<gene>
    <name evidence="2" type="ORF">HFQ13_13335</name>
</gene>
<dbReference type="Gene3D" id="1.20.1640.10">
    <property type="entry name" value="Multidrug efflux transporter AcrB transmembrane domain"/>
    <property type="match status" value="2"/>
</dbReference>
<dbReference type="PANTHER" id="PTHR32063">
    <property type="match status" value="1"/>
</dbReference>
<keyword evidence="1" id="KW-0812">Transmembrane</keyword>
<dbReference type="Proteomes" id="UP001197378">
    <property type="component" value="Unassembled WGS sequence"/>
</dbReference>
<protein>
    <submittedName>
        <fullName evidence="2">Efflux RND transporter permease subunit</fullName>
    </submittedName>
</protein>
<feature type="transmembrane region" description="Helical" evidence="1">
    <location>
        <begin position="967"/>
        <end position="989"/>
    </location>
</feature>
<feature type="transmembrane region" description="Helical" evidence="1">
    <location>
        <begin position="1024"/>
        <end position="1044"/>
    </location>
</feature>
<reference evidence="2" key="1">
    <citation type="journal article" date="2021" name="ISME J.">
        <title>Genomic evolution of the class Acidithiobacillia: deep-branching Proteobacteria living in extreme acidic conditions.</title>
        <authorList>
            <person name="Moya-Beltran A."/>
            <person name="Beard S."/>
            <person name="Rojas-Villalobos C."/>
            <person name="Issotta F."/>
            <person name="Gallardo Y."/>
            <person name="Ulloa R."/>
            <person name="Giaveno A."/>
            <person name="Degli Esposti M."/>
            <person name="Johnson D.B."/>
            <person name="Quatrini R."/>
        </authorList>
    </citation>
    <scope>NUCLEOTIDE SEQUENCE</scope>
    <source>
        <strain evidence="2">VAN18-1</strain>
    </source>
</reference>
<accession>A0AAE2YS11</accession>
<feature type="transmembrane region" description="Helical" evidence="1">
    <location>
        <begin position="1050"/>
        <end position="1071"/>
    </location>
</feature>
<comment type="caution">
    <text evidence="2">The sequence shown here is derived from an EMBL/GenBank/DDBJ whole genome shotgun (WGS) entry which is preliminary data.</text>
</comment>
<feature type="transmembrane region" description="Helical" evidence="1">
    <location>
        <begin position="393"/>
        <end position="413"/>
    </location>
</feature>
<dbReference type="AlphaFoldDB" id="A0AAE2YS11"/>
<dbReference type="RefSeq" id="WP_215871248.1">
    <property type="nucleotide sequence ID" value="NZ_JAAXYO010000182.1"/>
</dbReference>
<dbReference type="Pfam" id="PF00873">
    <property type="entry name" value="ACR_tran"/>
    <property type="match status" value="1"/>
</dbReference>
<feature type="transmembrane region" description="Helical" evidence="1">
    <location>
        <begin position="927"/>
        <end position="955"/>
    </location>
</feature>
<evidence type="ECO:0000256" key="1">
    <source>
        <dbReference type="SAM" id="Phobius"/>
    </source>
</evidence>
<organism evidence="2 3">
    <name type="scientific">Igneacidithiobacillus copahuensis</name>
    <dbReference type="NCBI Taxonomy" id="2724909"/>
    <lineage>
        <taxon>Bacteria</taxon>
        <taxon>Pseudomonadati</taxon>
        <taxon>Pseudomonadota</taxon>
        <taxon>Acidithiobacillia</taxon>
        <taxon>Acidithiobacillales</taxon>
        <taxon>Acidithiobacillaceae</taxon>
        <taxon>Igneacidithiobacillus</taxon>
    </lineage>
</organism>
<evidence type="ECO:0000313" key="2">
    <source>
        <dbReference type="EMBL" id="MBU2789175.1"/>
    </source>
</evidence>
<dbReference type="Gene3D" id="3.30.2090.10">
    <property type="entry name" value="Multidrug efflux transporter AcrB TolC docking domain, DN and DC subdomains"/>
    <property type="match status" value="2"/>
</dbReference>
<dbReference type="GO" id="GO:0042910">
    <property type="term" value="F:xenobiotic transmembrane transporter activity"/>
    <property type="evidence" value="ECO:0007669"/>
    <property type="project" value="TreeGrafter"/>
</dbReference>
<feature type="transmembrane region" description="Helical" evidence="1">
    <location>
        <begin position="37"/>
        <end position="54"/>
    </location>
</feature>
<feature type="transmembrane region" description="Helical" evidence="1">
    <location>
        <begin position="471"/>
        <end position="490"/>
    </location>
</feature>
<dbReference type="InterPro" id="IPR027463">
    <property type="entry name" value="AcrB_DN_DC_subdom"/>
</dbReference>
<dbReference type="SUPFAM" id="SSF82866">
    <property type="entry name" value="Multidrug efflux transporter AcrB transmembrane domain"/>
    <property type="match status" value="2"/>
</dbReference>
<dbReference type="InterPro" id="IPR001036">
    <property type="entry name" value="Acrflvin-R"/>
</dbReference>
<feature type="transmembrane region" description="Helical" evidence="1">
    <location>
        <begin position="368"/>
        <end position="387"/>
    </location>
</feature>
<dbReference type="Gene3D" id="3.30.70.1430">
    <property type="entry name" value="Multidrug efflux transporter AcrB pore domain"/>
    <property type="match status" value="2"/>
</dbReference>
<dbReference type="Gene3D" id="3.30.70.1440">
    <property type="entry name" value="Multidrug efflux transporter AcrB pore domain"/>
    <property type="match status" value="1"/>
</dbReference>
<feature type="transmembrane region" description="Helical" evidence="1">
    <location>
        <begin position="497"/>
        <end position="520"/>
    </location>
</feature>
<feature type="transmembrane region" description="Helical" evidence="1">
    <location>
        <begin position="420"/>
        <end position="440"/>
    </location>
</feature>
<keyword evidence="1" id="KW-0472">Membrane</keyword>
<name>A0AAE2YS11_9PROT</name>
<dbReference type="Gene3D" id="3.30.70.1320">
    <property type="entry name" value="Multidrug efflux transporter AcrB pore domain like"/>
    <property type="match status" value="1"/>
</dbReference>
<dbReference type="EMBL" id="JAAXYO010000182">
    <property type="protein sequence ID" value="MBU2789175.1"/>
    <property type="molecule type" value="Genomic_DNA"/>
</dbReference>